<evidence type="ECO:0000259" key="2">
    <source>
        <dbReference type="SMART" id="SM00363"/>
    </source>
</evidence>
<evidence type="ECO:0000256" key="1">
    <source>
        <dbReference type="PROSITE-ProRule" id="PRU00182"/>
    </source>
</evidence>
<dbReference type="PROSITE" id="PS50889">
    <property type="entry name" value="S4"/>
    <property type="match status" value="1"/>
</dbReference>
<dbReference type="CDD" id="cd00165">
    <property type="entry name" value="S4"/>
    <property type="match status" value="1"/>
</dbReference>
<dbReference type="SMART" id="SM00363">
    <property type="entry name" value="S4"/>
    <property type="match status" value="1"/>
</dbReference>
<comment type="caution">
    <text evidence="3">The sequence shown here is derived from an EMBL/GenBank/DDBJ whole genome shotgun (WGS) entry which is preliminary data.</text>
</comment>
<sequence>MNEQVYQHYRPEEAEFIDLVYDGLHRVDNHYVPVLLHFLTPREQMIAQQIVEEYGDFKIAFYGGIHATERRRGLIYPDYYQPTDVDYGLTLLQLHYPVKFADISHGKILGTLMSQGVDRNRIGDIISDGEQWQVVVEHEISTYLIHSIDKISNVGVRLEEMPAESMLISQEEWETESIVVSSMRLDTLISNVYNFSRQRAKDLIQQGNIKVNFTLTERPDIEVSEQDIISVRKFGRFWIESINGRTKKDNVHLTVNVLKR</sequence>
<dbReference type="OrthoDB" id="9812787at2"/>
<dbReference type="InterPro" id="IPR040591">
    <property type="entry name" value="RqcP2_RBD"/>
</dbReference>
<dbReference type="Gene3D" id="3.30.70.330">
    <property type="match status" value="1"/>
</dbReference>
<dbReference type="InterPro" id="IPR036986">
    <property type="entry name" value="S4_RNA-bd_sf"/>
</dbReference>
<dbReference type="EMBL" id="PKHE01000012">
    <property type="protein sequence ID" value="PKY88608.1"/>
    <property type="molecule type" value="Genomic_DNA"/>
</dbReference>
<dbReference type="AlphaFoldDB" id="A0A2I1JYY0"/>
<dbReference type="Proteomes" id="UP000234384">
    <property type="component" value="Unassembled WGS sequence"/>
</dbReference>
<reference evidence="3 4" key="1">
    <citation type="submission" date="2017-12" db="EMBL/GenBank/DDBJ databases">
        <title>Phylogenetic diversity of female urinary microbiome.</title>
        <authorList>
            <person name="Thomas-White K."/>
            <person name="Wolfe A.J."/>
        </authorList>
    </citation>
    <scope>NUCLEOTIDE SEQUENCE [LARGE SCALE GENOMIC DNA]</scope>
    <source>
        <strain evidence="3 4">UMB0898</strain>
    </source>
</reference>
<accession>A0A2I1JYY0</accession>
<protein>
    <submittedName>
        <fullName evidence="3">RNA-binding protein</fullName>
    </submittedName>
</protein>
<dbReference type="Gene3D" id="3.10.290.10">
    <property type="entry name" value="RNA-binding S4 domain"/>
    <property type="match status" value="1"/>
</dbReference>
<gene>
    <name evidence="3" type="ORF">CYJ57_05155</name>
</gene>
<dbReference type="InterPro" id="IPR002942">
    <property type="entry name" value="S4_RNA-bd"/>
</dbReference>
<organism evidence="3 4">
    <name type="scientific">Falseniella ignava</name>
    <dbReference type="NCBI Taxonomy" id="137730"/>
    <lineage>
        <taxon>Bacteria</taxon>
        <taxon>Bacillati</taxon>
        <taxon>Bacillota</taxon>
        <taxon>Bacilli</taxon>
        <taxon>Lactobacillales</taxon>
        <taxon>Aerococcaceae</taxon>
        <taxon>Falseniella</taxon>
    </lineage>
</organism>
<dbReference type="Pfam" id="PF17774">
    <property type="entry name" value="YlmH_RBD"/>
    <property type="match status" value="1"/>
</dbReference>
<evidence type="ECO:0000313" key="3">
    <source>
        <dbReference type="EMBL" id="PKY88608.1"/>
    </source>
</evidence>
<dbReference type="RefSeq" id="WP_101954339.1">
    <property type="nucleotide sequence ID" value="NZ_PKHE01000012.1"/>
</dbReference>
<dbReference type="Pfam" id="PF01479">
    <property type="entry name" value="S4"/>
    <property type="match status" value="1"/>
</dbReference>
<proteinExistence type="predicted"/>
<dbReference type="GO" id="GO:0003723">
    <property type="term" value="F:RNA binding"/>
    <property type="evidence" value="ECO:0007669"/>
    <property type="project" value="UniProtKB-KW"/>
</dbReference>
<dbReference type="Gene3D" id="3.30.1370.160">
    <property type="match status" value="1"/>
</dbReference>
<keyword evidence="1" id="KW-0694">RNA-binding</keyword>
<evidence type="ECO:0000313" key="4">
    <source>
        <dbReference type="Proteomes" id="UP000234384"/>
    </source>
</evidence>
<feature type="domain" description="RNA-binding S4" evidence="2">
    <location>
        <begin position="183"/>
        <end position="240"/>
    </location>
</feature>
<dbReference type="InterPro" id="IPR012677">
    <property type="entry name" value="Nucleotide-bd_a/b_plait_sf"/>
</dbReference>
<name>A0A2I1JYY0_9LACT</name>
<dbReference type="SUPFAM" id="SSF55174">
    <property type="entry name" value="Alpha-L RNA-binding motif"/>
    <property type="match status" value="1"/>
</dbReference>